<feature type="domain" description="Glycosyltransferase 2-like" evidence="1">
    <location>
        <begin position="6"/>
        <end position="113"/>
    </location>
</feature>
<dbReference type="Proteomes" id="UP001138989">
    <property type="component" value="Unassembled WGS sequence"/>
</dbReference>
<proteinExistence type="predicted"/>
<comment type="caution">
    <text evidence="2">The sequence shown here is derived from an EMBL/GenBank/DDBJ whole genome shotgun (WGS) entry which is preliminary data.</text>
</comment>
<dbReference type="CDD" id="cd00761">
    <property type="entry name" value="Glyco_tranf_GTA_type"/>
    <property type="match status" value="1"/>
</dbReference>
<organism evidence="2 3">
    <name type="scientific">Stutzerimonas kunmingensis</name>
    <dbReference type="NCBI Taxonomy" id="1211807"/>
    <lineage>
        <taxon>Bacteria</taxon>
        <taxon>Pseudomonadati</taxon>
        <taxon>Pseudomonadota</taxon>
        <taxon>Gammaproteobacteria</taxon>
        <taxon>Pseudomonadales</taxon>
        <taxon>Pseudomonadaceae</taxon>
        <taxon>Stutzerimonas</taxon>
    </lineage>
</organism>
<dbReference type="SUPFAM" id="SSF53448">
    <property type="entry name" value="Nucleotide-diphospho-sugar transferases"/>
    <property type="match status" value="1"/>
</dbReference>
<evidence type="ECO:0000313" key="2">
    <source>
        <dbReference type="EMBL" id="MCD1608769.1"/>
    </source>
</evidence>
<gene>
    <name evidence="2" type="ORF">K7H17_12925</name>
</gene>
<dbReference type="Gene3D" id="3.90.550.10">
    <property type="entry name" value="Spore Coat Polysaccharide Biosynthesis Protein SpsA, Chain A"/>
    <property type="match status" value="1"/>
</dbReference>
<dbReference type="EMBL" id="JAINWF010000007">
    <property type="protein sequence ID" value="MCD1608769.1"/>
    <property type="molecule type" value="Genomic_DNA"/>
</dbReference>
<protein>
    <submittedName>
        <fullName evidence="2">Glycosyltransferase</fullName>
    </submittedName>
</protein>
<evidence type="ECO:0000313" key="3">
    <source>
        <dbReference type="Proteomes" id="UP001138989"/>
    </source>
</evidence>
<dbReference type="Pfam" id="PF00535">
    <property type="entry name" value="Glycos_transf_2"/>
    <property type="match status" value="1"/>
</dbReference>
<evidence type="ECO:0000259" key="1">
    <source>
        <dbReference type="Pfam" id="PF00535"/>
    </source>
</evidence>
<dbReference type="InterPro" id="IPR029044">
    <property type="entry name" value="Nucleotide-diphossugar_trans"/>
</dbReference>
<accession>A0A9X1SPR4</accession>
<sequence length="400" mass="44209">MNYLLSIVIATHNRSKYAISCVESLLSIASEEIQVVVHDTSNDECELAAWAATQKNQNLIYVHWAERLSMTENHEKALQLATGEYVCLIGDDDTVSSYIVEVAAFAKLHGIKMITPRVKASYYWPDFKTKNYGAAHAGRIYLGGFDFSLERHDVAKMLDAAKAGAFQGTDGMPKLYHGLVSRATLEVITAHNGTLLYGTSPDMSAAVSLCLEGGEYYLLDFPFTMPGGGGGSNSGRSATGKHKGGLEKDPHLTPFKNLNWPEIMPRFFSVETVWGHAAWETLEHRKTTEGYNLARLYALCFFHHPDFARETYRAWRNAILHRVPNAGALSVFSELVSVGCRYVLAKLKRLLRPGPSNGAEVVAIVNDVSQAREKLDQNLKDKLSGGALMTRLVNLPIVEK</sequence>
<dbReference type="InterPro" id="IPR001173">
    <property type="entry name" value="Glyco_trans_2-like"/>
</dbReference>
<dbReference type="AlphaFoldDB" id="A0A9X1SPR4"/>
<name>A0A9X1SPR4_9GAMM</name>
<keyword evidence="3" id="KW-1185">Reference proteome</keyword>
<reference evidence="2" key="1">
    <citation type="submission" date="2021-08" db="EMBL/GenBank/DDBJ databases">
        <title>Isolation and characterization of neutrophilic mixotrophic iron-oxidizing bacteria from deep-sea hydrothermal vents.</title>
        <authorList>
            <person name="He Y."/>
        </authorList>
    </citation>
    <scope>NUCLEOTIDE SEQUENCE</scope>
    <source>
        <strain evidence="2">IOP_13</strain>
    </source>
</reference>